<protein>
    <submittedName>
        <fullName evidence="2">Uncharacterized protein</fullName>
    </submittedName>
</protein>
<reference evidence="2" key="1">
    <citation type="submission" date="2022-11" db="UniProtKB">
        <authorList>
            <consortium name="WormBaseParasite"/>
        </authorList>
    </citation>
    <scope>IDENTIFICATION</scope>
</reference>
<sequence length="84" mass="9461">MASCGECSGVACIRFRSFSTEHNHEIALTCLPYATRFLPSILIVNEADSQDIKVYISTESLFIPSQLNDLKERTQELTSRTQSF</sequence>
<keyword evidence="1" id="KW-1185">Reference proteome</keyword>
<dbReference type="Proteomes" id="UP000887564">
    <property type="component" value="Unplaced"/>
</dbReference>
<accession>A0A914R2R6</accession>
<dbReference type="WBParaSite" id="PEQ_0000054401-mRNA-1">
    <property type="protein sequence ID" value="PEQ_0000054401-mRNA-1"/>
    <property type="gene ID" value="PEQ_0000054401"/>
</dbReference>
<organism evidence="1 2">
    <name type="scientific">Parascaris equorum</name>
    <name type="common">Equine roundworm</name>
    <dbReference type="NCBI Taxonomy" id="6256"/>
    <lineage>
        <taxon>Eukaryota</taxon>
        <taxon>Metazoa</taxon>
        <taxon>Ecdysozoa</taxon>
        <taxon>Nematoda</taxon>
        <taxon>Chromadorea</taxon>
        <taxon>Rhabditida</taxon>
        <taxon>Spirurina</taxon>
        <taxon>Ascaridomorpha</taxon>
        <taxon>Ascaridoidea</taxon>
        <taxon>Ascarididae</taxon>
        <taxon>Parascaris</taxon>
    </lineage>
</organism>
<evidence type="ECO:0000313" key="1">
    <source>
        <dbReference type="Proteomes" id="UP000887564"/>
    </source>
</evidence>
<dbReference type="AlphaFoldDB" id="A0A914R2R6"/>
<evidence type="ECO:0000313" key="2">
    <source>
        <dbReference type="WBParaSite" id="PEQ_0000054401-mRNA-1"/>
    </source>
</evidence>
<proteinExistence type="predicted"/>
<name>A0A914R2R6_PAREQ</name>